<evidence type="ECO:0000313" key="2">
    <source>
        <dbReference type="WBParaSite" id="RSKR_0000817200.1"/>
    </source>
</evidence>
<reference evidence="2" key="1">
    <citation type="submission" date="2016-11" db="UniProtKB">
        <authorList>
            <consortium name="WormBaseParasite"/>
        </authorList>
    </citation>
    <scope>IDENTIFICATION</scope>
    <source>
        <strain evidence="2">KR3021</strain>
    </source>
</reference>
<evidence type="ECO:0000313" key="1">
    <source>
        <dbReference type="Proteomes" id="UP000095286"/>
    </source>
</evidence>
<dbReference type="WBParaSite" id="RSKR_0000817200.1">
    <property type="protein sequence ID" value="RSKR_0000817200.1"/>
    <property type="gene ID" value="RSKR_0000817200"/>
</dbReference>
<organism evidence="1 2">
    <name type="scientific">Rhabditophanes sp. KR3021</name>
    <dbReference type="NCBI Taxonomy" id="114890"/>
    <lineage>
        <taxon>Eukaryota</taxon>
        <taxon>Metazoa</taxon>
        <taxon>Ecdysozoa</taxon>
        <taxon>Nematoda</taxon>
        <taxon>Chromadorea</taxon>
        <taxon>Rhabditida</taxon>
        <taxon>Tylenchina</taxon>
        <taxon>Panagrolaimomorpha</taxon>
        <taxon>Strongyloidoidea</taxon>
        <taxon>Alloionematidae</taxon>
        <taxon>Rhabditophanes</taxon>
    </lineage>
</organism>
<dbReference type="Proteomes" id="UP000095286">
    <property type="component" value="Unplaced"/>
</dbReference>
<proteinExistence type="predicted"/>
<sequence>MNQRFLAPPPSPINPSIFNGEPFESATSGIKKFFSEQFAFENLSKIARNWFQNANSNPDFLKSFKNQIKDKGLVSSALPEVYKSESEAVKKSEIDEEDTDTEAATDKSETSTTDEGLQIDQTTPKSLSNTTKEARVHAAIKGIPIDQQEMLEKAFASGELDEKTLLSWSKELKLDNFSQNGTSSKEDNKLINWIQQNRPKLNTKETALSSITNDKLPYYGKYCGTFTQNTKIERSGKNIVGAVWAVDDRRFLISKFYFQQGNSLDNITFWIGPKVPAHDYSDIQPSLNGYYVAPQLVEFTAFVTKKRRTLRANIREPIAPIQSKIEVKEYTKNETLEHVYDDENETFVSNKDIIGMKIDEPFARLRITRNANIIRLDPTKDNTLKNSEKIKEEYVESEIKAIVNTPVSRINPNKLANRENEMTTLEWYAGFQPLLLALPDNKLVRTSNWISIWDHKRNVSLASVWIPNGPAFIIPSMIFIKELAPLGLHKVSSGLITILDTKTIEIKNFNLVTEGIPVWFMIGKEIVPNKNGLIVPLFDHISKQFDCDSLRNYYNETIVLRLPASIEITDVFWLSVFSISNDFSMSQIFLPYNQLHPPPDLLSVDVSGD</sequence>
<name>A0AC35U7I8_9BILA</name>
<protein>
    <submittedName>
        <fullName evidence="2">DM13 domain-containing protein</fullName>
    </submittedName>
</protein>
<accession>A0AC35U7I8</accession>